<dbReference type="EMBL" id="KN832977">
    <property type="protein sequence ID" value="KIM88409.1"/>
    <property type="molecule type" value="Genomic_DNA"/>
</dbReference>
<reference evidence="2" key="2">
    <citation type="submission" date="2015-01" db="EMBL/GenBank/DDBJ databases">
        <title>Evolutionary Origins and Diversification of the Mycorrhizal Mutualists.</title>
        <authorList>
            <consortium name="DOE Joint Genome Institute"/>
            <consortium name="Mycorrhizal Genomics Consortium"/>
            <person name="Kohler A."/>
            <person name="Kuo A."/>
            <person name="Nagy L.G."/>
            <person name="Floudas D."/>
            <person name="Copeland A."/>
            <person name="Barry K.W."/>
            <person name="Cichocki N."/>
            <person name="Veneault-Fourrey C."/>
            <person name="LaButti K."/>
            <person name="Lindquist E.A."/>
            <person name="Lipzen A."/>
            <person name="Lundell T."/>
            <person name="Morin E."/>
            <person name="Murat C."/>
            <person name="Riley R."/>
            <person name="Ohm R."/>
            <person name="Sun H."/>
            <person name="Tunlid A."/>
            <person name="Henrissat B."/>
            <person name="Grigoriev I.V."/>
            <person name="Hibbett D.S."/>
            <person name="Martin F."/>
        </authorList>
    </citation>
    <scope>NUCLEOTIDE SEQUENCE [LARGE SCALE GENOMIC DNA]</scope>
    <source>
        <strain evidence="2">F 1598</strain>
    </source>
</reference>
<dbReference type="Proteomes" id="UP000054166">
    <property type="component" value="Unassembled WGS sequence"/>
</dbReference>
<keyword evidence="2" id="KW-1185">Reference proteome</keyword>
<organism evidence="1 2">
    <name type="scientific">Piloderma croceum (strain F 1598)</name>
    <dbReference type="NCBI Taxonomy" id="765440"/>
    <lineage>
        <taxon>Eukaryota</taxon>
        <taxon>Fungi</taxon>
        <taxon>Dikarya</taxon>
        <taxon>Basidiomycota</taxon>
        <taxon>Agaricomycotina</taxon>
        <taxon>Agaricomycetes</taxon>
        <taxon>Agaricomycetidae</taxon>
        <taxon>Atheliales</taxon>
        <taxon>Atheliaceae</taxon>
        <taxon>Piloderma</taxon>
    </lineage>
</organism>
<sequence>MESRLATSTTTERHFSSTLTCVAFFIDGRHYNCQDKLIIYSSSRYTRMVKNINTSSPNKKQLHKKASLYKVLPWIAENIRFTRRPVHAPWRQYTRVSTEPN</sequence>
<dbReference type="InParanoid" id="A0A0C3G9I8"/>
<name>A0A0C3G9I8_PILCF</name>
<reference evidence="1 2" key="1">
    <citation type="submission" date="2014-04" db="EMBL/GenBank/DDBJ databases">
        <authorList>
            <consortium name="DOE Joint Genome Institute"/>
            <person name="Kuo A."/>
            <person name="Tarkka M."/>
            <person name="Buscot F."/>
            <person name="Kohler A."/>
            <person name="Nagy L.G."/>
            <person name="Floudas D."/>
            <person name="Copeland A."/>
            <person name="Barry K.W."/>
            <person name="Cichocki N."/>
            <person name="Veneault-Fourrey C."/>
            <person name="LaButti K."/>
            <person name="Lindquist E.A."/>
            <person name="Lipzen A."/>
            <person name="Lundell T."/>
            <person name="Morin E."/>
            <person name="Murat C."/>
            <person name="Sun H."/>
            <person name="Tunlid A."/>
            <person name="Henrissat B."/>
            <person name="Grigoriev I.V."/>
            <person name="Hibbett D.S."/>
            <person name="Martin F."/>
            <person name="Nordberg H.P."/>
            <person name="Cantor M.N."/>
            <person name="Hua S.X."/>
        </authorList>
    </citation>
    <scope>NUCLEOTIDE SEQUENCE [LARGE SCALE GENOMIC DNA]</scope>
    <source>
        <strain evidence="1 2">F 1598</strain>
    </source>
</reference>
<evidence type="ECO:0000313" key="2">
    <source>
        <dbReference type="Proteomes" id="UP000054166"/>
    </source>
</evidence>
<evidence type="ECO:0000313" key="1">
    <source>
        <dbReference type="EMBL" id="KIM88409.1"/>
    </source>
</evidence>
<protein>
    <submittedName>
        <fullName evidence="1">Uncharacterized protein</fullName>
    </submittedName>
</protein>
<dbReference type="AlphaFoldDB" id="A0A0C3G9I8"/>
<gene>
    <name evidence="1" type="ORF">PILCRDRAFT_256103</name>
</gene>
<accession>A0A0C3G9I8</accession>
<proteinExistence type="predicted"/>
<dbReference type="HOGENOM" id="CLU_2292710_0_0_1"/>